<evidence type="ECO:0000256" key="1">
    <source>
        <dbReference type="ARBA" id="ARBA00038158"/>
    </source>
</evidence>
<dbReference type="GO" id="GO:0032259">
    <property type="term" value="P:methylation"/>
    <property type="evidence" value="ECO:0007669"/>
    <property type="project" value="UniProtKB-KW"/>
</dbReference>
<evidence type="ECO:0000313" key="3">
    <source>
        <dbReference type="EMBL" id="KAJ9142910.1"/>
    </source>
</evidence>
<comment type="similarity">
    <text evidence="1">Belongs to the methyltransferase superfamily. LaeA methyltransferase family.</text>
</comment>
<organism evidence="3 4">
    <name type="scientific">Pleurostoma richardsiae</name>
    <dbReference type="NCBI Taxonomy" id="41990"/>
    <lineage>
        <taxon>Eukaryota</taxon>
        <taxon>Fungi</taxon>
        <taxon>Dikarya</taxon>
        <taxon>Ascomycota</taxon>
        <taxon>Pezizomycotina</taxon>
        <taxon>Sordariomycetes</taxon>
        <taxon>Sordariomycetidae</taxon>
        <taxon>Calosphaeriales</taxon>
        <taxon>Pleurostomataceae</taxon>
        <taxon>Pleurostoma</taxon>
    </lineage>
</organism>
<dbReference type="InterPro" id="IPR029063">
    <property type="entry name" value="SAM-dependent_MTases_sf"/>
</dbReference>
<keyword evidence="3" id="KW-0489">Methyltransferase</keyword>
<evidence type="ECO:0000313" key="4">
    <source>
        <dbReference type="Proteomes" id="UP001174694"/>
    </source>
</evidence>
<gene>
    <name evidence="3" type="ORF">NKR23_g6786</name>
</gene>
<protein>
    <submittedName>
        <fullName evidence="3">Methyltransferase</fullName>
    </submittedName>
</protein>
<sequence>MTEQEDEQSSPPLVAGPDEALAAEDDADSALGVGDGQSSTTSLLANAFDYSVENGRMYHAISRGKYILPNDEEENNRLDLQNQHFFVTFDGRQYFAPGAETAKRVLDVGTGTGIWAIDFADEHPGAEVIGVDLSPIQPAFVPPNCQFEVDDVEKDWTWARPFDYIFSRMMVGSFADWNRFVKNAYDNLEPGGWLELIDCGFPIESDDGTLNDDQVIMKWINMLLEASKSFGRSLADARDHKERLIQAGFRNVERKTFKWPTNPWPKDKKHKEVGYWTLANIDGGLEGLSMALLTRGAGMSREEVLAFLVQVRKDLRDPRIHGYWPIYVVYGQKPKSAEGAG</sequence>
<dbReference type="Pfam" id="PF13489">
    <property type="entry name" value="Methyltransf_23"/>
    <property type="match status" value="1"/>
</dbReference>
<name>A0AA38RUW7_9PEZI</name>
<keyword evidence="4" id="KW-1185">Reference proteome</keyword>
<dbReference type="Proteomes" id="UP001174694">
    <property type="component" value="Unassembled WGS sequence"/>
</dbReference>
<dbReference type="CDD" id="cd02440">
    <property type="entry name" value="AdoMet_MTases"/>
    <property type="match status" value="1"/>
</dbReference>
<dbReference type="EMBL" id="JANBVO010000020">
    <property type="protein sequence ID" value="KAJ9142910.1"/>
    <property type="molecule type" value="Genomic_DNA"/>
</dbReference>
<dbReference type="AlphaFoldDB" id="A0AA38RUW7"/>
<feature type="region of interest" description="Disordered" evidence="2">
    <location>
        <begin position="1"/>
        <end position="37"/>
    </location>
</feature>
<dbReference type="SUPFAM" id="SSF53335">
    <property type="entry name" value="S-adenosyl-L-methionine-dependent methyltransferases"/>
    <property type="match status" value="1"/>
</dbReference>
<reference evidence="3" key="1">
    <citation type="submission" date="2022-07" db="EMBL/GenBank/DDBJ databases">
        <title>Fungi with potential for degradation of polypropylene.</title>
        <authorList>
            <person name="Gostincar C."/>
        </authorList>
    </citation>
    <scope>NUCLEOTIDE SEQUENCE</scope>
    <source>
        <strain evidence="3">EXF-13308</strain>
    </source>
</reference>
<dbReference type="Gene3D" id="3.40.50.150">
    <property type="entry name" value="Vaccinia Virus protein VP39"/>
    <property type="match status" value="1"/>
</dbReference>
<accession>A0AA38RUW7</accession>
<dbReference type="PANTHER" id="PTHR43591">
    <property type="entry name" value="METHYLTRANSFERASE"/>
    <property type="match status" value="1"/>
</dbReference>
<evidence type="ECO:0000256" key="2">
    <source>
        <dbReference type="SAM" id="MobiDB-lite"/>
    </source>
</evidence>
<comment type="caution">
    <text evidence="3">The sequence shown here is derived from an EMBL/GenBank/DDBJ whole genome shotgun (WGS) entry which is preliminary data.</text>
</comment>
<dbReference type="PANTHER" id="PTHR43591:SF31">
    <property type="entry name" value="LAEA-LIKE, PUTATIVE (AFU_ORTHOLOGUE AFUA_8G01930)-RELATED"/>
    <property type="match status" value="1"/>
</dbReference>
<proteinExistence type="inferred from homology"/>
<dbReference type="GO" id="GO:0008168">
    <property type="term" value="F:methyltransferase activity"/>
    <property type="evidence" value="ECO:0007669"/>
    <property type="project" value="UniProtKB-KW"/>
</dbReference>
<keyword evidence="3" id="KW-0808">Transferase</keyword>